<protein>
    <submittedName>
        <fullName evidence="1">Uncharacterized protein</fullName>
    </submittedName>
</protein>
<keyword evidence="2" id="KW-1185">Reference proteome</keyword>
<proteinExistence type="predicted"/>
<accession>A0A1S7TIZ2</accession>
<dbReference type="AlphaFoldDB" id="A0A1S7TIZ2"/>
<gene>
    <name evidence="1" type="ORF">AGR7A_Cc120098</name>
</gene>
<reference evidence="1" key="1">
    <citation type="submission" date="2016-01" db="EMBL/GenBank/DDBJ databases">
        <authorList>
            <person name="Regsiter A."/>
            <person name="william w."/>
        </authorList>
    </citation>
    <scope>NUCLEOTIDE SEQUENCE</scope>
    <source>
        <strain evidence="1">NCPPB 1641</strain>
    </source>
</reference>
<organism evidence="1 2">
    <name type="scientific">Agrobacterium deltaense NCPPB 1641</name>
    <dbReference type="NCBI Taxonomy" id="1183425"/>
    <lineage>
        <taxon>Bacteria</taxon>
        <taxon>Pseudomonadati</taxon>
        <taxon>Pseudomonadota</taxon>
        <taxon>Alphaproteobacteria</taxon>
        <taxon>Hyphomicrobiales</taxon>
        <taxon>Rhizobiaceae</taxon>
        <taxon>Rhizobium/Agrobacterium group</taxon>
        <taxon>Agrobacterium</taxon>
    </lineage>
</organism>
<name>A0A1S7TIZ2_9HYPH</name>
<dbReference type="EMBL" id="FCNP01000004">
    <property type="protein sequence ID" value="CVI54584.1"/>
    <property type="molecule type" value="Genomic_DNA"/>
</dbReference>
<evidence type="ECO:0000313" key="1">
    <source>
        <dbReference type="EMBL" id="CVI54584.1"/>
    </source>
</evidence>
<comment type="caution">
    <text evidence="1">The sequence shown here is derived from an EMBL/GenBank/DDBJ whole genome shotgun (WGS) entry which is preliminary data.</text>
</comment>
<sequence length="69" mass="7691">MKLHSRATCLTRMPHADWIPVIATSTIKQDKKPSWGTYLATTDHEGNLPQLQAKSRVMAENGRKVTESG</sequence>
<evidence type="ECO:0000313" key="2">
    <source>
        <dbReference type="Proteomes" id="UP000192140"/>
    </source>
</evidence>
<dbReference type="Proteomes" id="UP000192140">
    <property type="component" value="Unassembled WGS sequence"/>
</dbReference>